<organism evidence="2">
    <name type="scientific">Arundo donax</name>
    <name type="common">Giant reed</name>
    <name type="synonym">Donax arundinaceus</name>
    <dbReference type="NCBI Taxonomy" id="35708"/>
    <lineage>
        <taxon>Eukaryota</taxon>
        <taxon>Viridiplantae</taxon>
        <taxon>Streptophyta</taxon>
        <taxon>Embryophyta</taxon>
        <taxon>Tracheophyta</taxon>
        <taxon>Spermatophyta</taxon>
        <taxon>Magnoliopsida</taxon>
        <taxon>Liliopsida</taxon>
        <taxon>Poales</taxon>
        <taxon>Poaceae</taxon>
        <taxon>PACMAD clade</taxon>
        <taxon>Arundinoideae</taxon>
        <taxon>Arundineae</taxon>
        <taxon>Arundo</taxon>
    </lineage>
</organism>
<evidence type="ECO:0000256" key="1">
    <source>
        <dbReference type="SAM" id="MobiDB-lite"/>
    </source>
</evidence>
<name>A0A0A9EGM9_ARUDO</name>
<proteinExistence type="predicted"/>
<sequence>MVGARGGAASGVENAATADANPGPRGGGSAGGSGCGEELQRERPAAHHRLGS</sequence>
<reference evidence="2" key="2">
    <citation type="journal article" date="2015" name="Data Brief">
        <title>Shoot transcriptome of the giant reed, Arundo donax.</title>
        <authorList>
            <person name="Barrero R.A."/>
            <person name="Guerrero F.D."/>
            <person name="Moolhuijzen P."/>
            <person name="Goolsby J.A."/>
            <person name="Tidwell J."/>
            <person name="Bellgard S.E."/>
            <person name="Bellgard M.I."/>
        </authorList>
    </citation>
    <scope>NUCLEOTIDE SEQUENCE</scope>
    <source>
        <tissue evidence="2">Shoot tissue taken approximately 20 cm above the soil surface</tissue>
    </source>
</reference>
<evidence type="ECO:0000313" key="2">
    <source>
        <dbReference type="EMBL" id="JAD98138.1"/>
    </source>
</evidence>
<dbReference type="AlphaFoldDB" id="A0A0A9EGM9"/>
<dbReference type="EMBL" id="GBRH01199757">
    <property type="protein sequence ID" value="JAD98138.1"/>
    <property type="molecule type" value="Transcribed_RNA"/>
</dbReference>
<feature type="compositionally biased region" description="Gly residues" evidence="1">
    <location>
        <begin position="24"/>
        <end position="35"/>
    </location>
</feature>
<feature type="region of interest" description="Disordered" evidence="1">
    <location>
        <begin position="1"/>
        <end position="52"/>
    </location>
</feature>
<accession>A0A0A9EGM9</accession>
<protein>
    <submittedName>
        <fullName evidence="2">Uncharacterized protein</fullName>
    </submittedName>
</protein>
<reference evidence="2" key="1">
    <citation type="submission" date="2014-09" db="EMBL/GenBank/DDBJ databases">
        <authorList>
            <person name="Magalhaes I.L.F."/>
            <person name="Oliveira U."/>
            <person name="Santos F.R."/>
            <person name="Vidigal T.H.D.A."/>
            <person name="Brescovit A.D."/>
            <person name="Santos A.J."/>
        </authorList>
    </citation>
    <scope>NUCLEOTIDE SEQUENCE</scope>
    <source>
        <tissue evidence="2">Shoot tissue taken approximately 20 cm above the soil surface</tissue>
    </source>
</reference>